<dbReference type="InterPro" id="IPR027359">
    <property type="entry name" value="Volt_channel_dom_sf"/>
</dbReference>
<keyword evidence="4 14" id="KW-0107">Calcium channel</keyword>
<dbReference type="InterPro" id="IPR002077">
    <property type="entry name" value="VDCCAlpha1"/>
</dbReference>
<feature type="transmembrane region" description="Helical" evidence="16">
    <location>
        <begin position="508"/>
        <end position="534"/>
    </location>
</feature>
<keyword evidence="12" id="KW-0407">Ion channel</keyword>
<keyword evidence="8 16" id="KW-1133">Transmembrane helix</keyword>
<organism evidence="18 19">
    <name type="scientific">Dimorphilus gyrociliatus</name>
    <dbReference type="NCBI Taxonomy" id="2664684"/>
    <lineage>
        <taxon>Eukaryota</taxon>
        <taxon>Metazoa</taxon>
        <taxon>Spiralia</taxon>
        <taxon>Lophotrochozoa</taxon>
        <taxon>Annelida</taxon>
        <taxon>Polychaeta</taxon>
        <taxon>Polychaeta incertae sedis</taxon>
        <taxon>Dinophilidae</taxon>
        <taxon>Dimorphilus</taxon>
    </lineage>
</organism>
<feature type="transmembrane region" description="Helical" evidence="16">
    <location>
        <begin position="262"/>
        <end position="281"/>
    </location>
</feature>
<dbReference type="Gene3D" id="1.20.120.350">
    <property type="entry name" value="Voltage-gated potassium channels. Chain C"/>
    <property type="match status" value="1"/>
</dbReference>
<comment type="caution">
    <text evidence="18">The sequence shown here is derived from an EMBL/GenBank/DDBJ whole genome shotgun (WGS) entry which is preliminary data.</text>
</comment>
<proteinExistence type="inferred from homology"/>
<dbReference type="AlphaFoldDB" id="A0A7I8W3L6"/>
<keyword evidence="11" id="KW-0325">Glycoprotein</keyword>
<feature type="compositionally biased region" description="Basic and acidic residues" evidence="15">
    <location>
        <begin position="129"/>
        <end position="141"/>
    </location>
</feature>
<dbReference type="PRINTS" id="PR00167">
    <property type="entry name" value="CACHANNEL"/>
</dbReference>
<dbReference type="GO" id="GO:0007268">
    <property type="term" value="P:chemical synaptic transmission"/>
    <property type="evidence" value="ECO:0007669"/>
    <property type="project" value="TreeGrafter"/>
</dbReference>
<evidence type="ECO:0000256" key="10">
    <source>
        <dbReference type="ARBA" id="ARBA00023136"/>
    </source>
</evidence>
<feature type="compositionally biased region" description="Polar residues" evidence="15">
    <location>
        <begin position="178"/>
        <end position="191"/>
    </location>
</feature>
<keyword evidence="7 14" id="KW-0851">Voltage-gated channel</keyword>
<evidence type="ECO:0000256" key="12">
    <source>
        <dbReference type="ARBA" id="ARBA00023303"/>
    </source>
</evidence>
<feature type="binding site" evidence="13">
    <location>
        <position position="480"/>
    </location>
    <ligand>
        <name>Ca(2+)</name>
        <dbReference type="ChEBI" id="CHEBI:29108"/>
    </ligand>
</feature>
<keyword evidence="9" id="KW-0406">Ion transport</keyword>
<dbReference type="GO" id="GO:0005891">
    <property type="term" value="C:voltage-gated calcium channel complex"/>
    <property type="evidence" value="ECO:0007669"/>
    <property type="project" value="InterPro"/>
</dbReference>
<reference evidence="18 19" key="1">
    <citation type="submission" date="2020-08" db="EMBL/GenBank/DDBJ databases">
        <authorList>
            <person name="Hejnol A."/>
        </authorList>
    </citation>
    <scope>NUCLEOTIDE SEQUENCE [LARGE SCALE GENOMIC DNA]</scope>
</reference>
<keyword evidence="3 14" id="KW-0109">Calcium transport</keyword>
<evidence type="ECO:0000256" key="14">
    <source>
        <dbReference type="RuleBase" id="RU003808"/>
    </source>
</evidence>
<sequence length="616" mass="70197">MQLFGGEWNFPGGRPSSNFDTFPIALLTVFQILTGEDWNEVMYNGIQSQGGIHGGGMVYCSYFIVLVLFGNYTLLNVFLAIAVDNLANAQELTAAEEEADEEEEKRRQEVKDEVAQQFDSHSHVAQVENNKEEQSQLDMREQFPTSFPPAHMRIGAGGAPMVNICPPSPQNNKDPKTGNFNYTDQASNNKSNIDKAKASGKSETEAREDAESDDGSDGSEKEGEGEQTFTGPKPMLPYSSMFIFGPTNPIRRFCHFVVNLRYFDLFIMIVICASSIALAAEDPVDEKSYRNKILNYFDYVFTGVFTVEMILKNIDLGMIIHPGSYFRDLWNVLDATVVVCALTAYAFVDSTSAGKNLNTIKSLRVLRVLRPLKTINRVPKLKAVFDCVVNSLKNVLNIMIVYLLFQFIFAVIAVQLFKGRFFYCTDASKNTKTECQGQYFVYDKNKNIPSVDDRKWNRWDFHYDNVLAAMLTLFTVQTGEGWPAVLKHSMDSTYENRGPSPGYRMEMAIFYVVYFIVFPFFFINIFVALIIITFQEQGENELVDQDLDKNQKQCIDFAINARPLCRYMPKNKQSVKYRIWRIVVSAPFEYFIMVMIALNTIILMMKVCTVILHLYY</sequence>
<feature type="transmembrane region" description="Helical" evidence="16">
    <location>
        <begin position="332"/>
        <end position="348"/>
    </location>
</feature>
<dbReference type="GO" id="GO:0046872">
    <property type="term" value="F:metal ion binding"/>
    <property type="evidence" value="ECO:0007669"/>
    <property type="project" value="UniProtKB-KW"/>
</dbReference>
<comment type="subcellular location">
    <subcellularLocation>
        <location evidence="1 14">Membrane</location>
        <topology evidence="1 14">Multi-pass membrane protein</topology>
    </subcellularLocation>
</comment>
<feature type="binding site" evidence="13">
    <location>
        <position position="36"/>
    </location>
    <ligand>
        <name>Ca(2+)</name>
        <dbReference type="ChEBI" id="CHEBI:29108"/>
    </ligand>
</feature>
<evidence type="ECO:0000259" key="17">
    <source>
        <dbReference type="Pfam" id="PF00520"/>
    </source>
</evidence>
<evidence type="ECO:0000313" key="19">
    <source>
        <dbReference type="Proteomes" id="UP000549394"/>
    </source>
</evidence>
<feature type="region of interest" description="Disordered" evidence="15">
    <location>
        <begin position="94"/>
        <end position="233"/>
    </location>
</feature>
<feature type="transmembrane region" description="Helical" evidence="16">
    <location>
        <begin position="395"/>
        <end position="417"/>
    </location>
</feature>
<keyword evidence="10 16" id="KW-0472">Membrane</keyword>
<dbReference type="InterPro" id="IPR005821">
    <property type="entry name" value="Ion_trans_dom"/>
</dbReference>
<evidence type="ECO:0000256" key="13">
    <source>
        <dbReference type="PIRSR" id="PIRSR602077-1"/>
    </source>
</evidence>
<keyword evidence="2" id="KW-0813">Transport</keyword>
<keyword evidence="6 13" id="KW-0106">Calcium</keyword>
<feature type="compositionally biased region" description="Basic and acidic residues" evidence="15">
    <location>
        <begin position="104"/>
        <end position="114"/>
    </location>
</feature>
<dbReference type="Gene3D" id="1.10.287.70">
    <property type="match status" value="2"/>
</dbReference>
<evidence type="ECO:0000256" key="5">
    <source>
        <dbReference type="ARBA" id="ARBA00022692"/>
    </source>
</evidence>
<evidence type="ECO:0000256" key="9">
    <source>
        <dbReference type="ARBA" id="ARBA00023065"/>
    </source>
</evidence>
<feature type="compositionally biased region" description="Basic and acidic residues" evidence="15">
    <location>
        <begin position="192"/>
        <end position="209"/>
    </location>
</feature>
<evidence type="ECO:0000256" key="3">
    <source>
        <dbReference type="ARBA" id="ARBA00022568"/>
    </source>
</evidence>
<keyword evidence="13" id="KW-0479">Metal-binding</keyword>
<evidence type="ECO:0000256" key="8">
    <source>
        <dbReference type="ARBA" id="ARBA00022989"/>
    </source>
</evidence>
<evidence type="ECO:0000256" key="6">
    <source>
        <dbReference type="ARBA" id="ARBA00022837"/>
    </source>
</evidence>
<feature type="compositionally biased region" description="Acidic residues" evidence="15">
    <location>
        <begin position="94"/>
        <end position="103"/>
    </location>
</feature>
<evidence type="ECO:0000313" key="18">
    <source>
        <dbReference type="EMBL" id="CAD5123102.1"/>
    </source>
</evidence>
<feature type="transmembrane region" description="Helical" evidence="16">
    <location>
        <begin position="293"/>
        <end position="311"/>
    </location>
</feature>
<evidence type="ECO:0000256" key="11">
    <source>
        <dbReference type="ARBA" id="ARBA00023180"/>
    </source>
</evidence>
<dbReference type="EMBL" id="CAJFCJ010000019">
    <property type="protein sequence ID" value="CAD5123102.1"/>
    <property type="molecule type" value="Genomic_DNA"/>
</dbReference>
<dbReference type="GO" id="GO:0098703">
    <property type="term" value="P:calcium ion import across plasma membrane"/>
    <property type="evidence" value="ECO:0007669"/>
    <property type="project" value="TreeGrafter"/>
</dbReference>
<evidence type="ECO:0000256" key="7">
    <source>
        <dbReference type="ARBA" id="ARBA00022882"/>
    </source>
</evidence>
<dbReference type="PANTHER" id="PTHR45628">
    <property type="entry name" value="VOLTAGE-DEPENDENT CALCIUM CHANNEL TYPE A SUBUNIT ALPHA-1"/>
    <property type="match status" value="1"/>
</dbReference>
<dbReference type="Proteomes" id="UP000549394">
    <property type="component" value="Unassembled WGS sequence"/>
</dbReference>
<feature type="transmembrane region" description="Helical" evidence="16">
    <location>
        <begin position="590"/>
        <end position="615"/>
    </location>
</feature>
<comment type="similarity">
    <text evidence="14">Belongs to the calcium channel alpha-1 subunit (TC 1.A.1.11) family.</text>
</comment>
<dbReference type="Pfam" id="PF00520">
    <property type="entry name" value="Ion_trans"/>
    <property type="match status" value="2"/>
</dbReference>
<gene>
    <name evidence="18" type="ORF">DGYR_LOCUS10820</name>
</gene>
<dbReference type="PANTHER" id="PTHR45628:SF7">
    <property type="entry name" value="VOLTAGE-DEPENDENT CALCIUM CHANNEL TYPE A SUBUNIT ALPHA-1"/>
    <property type="match status" value="1"/>
</dbReference>
<evidence type="ECO:0000256" key="4">
    <source>
        <dbReference type="ARBA" id="ARBA00022673"/>
    </source>
</evidence>
<dbReference type="SUPFAM" id="SSF81324">
    <property type="entry name" value="Voltage-gated potassium channels"/>
    <property type="match status" value="2"/>
</dbReference>
<feature type="domain" description="Ion transport" evidence="17">
    <location>
        <begin position="1"/>
        <end position="92"/>
    </location>
</feature>
<evidence type="ECO:0000256" key="1">
    <source>
        <dbReference type="ARBA" id="ARBA00004141"/>
    </source>
</evidence>
<feature type="transmembrane region" description="Helical" evidence="16">
    <location>
        <begin position="62"/>
        <end position="83"/>
    </location>
</feature>
<evidence type="ECO:0000256" key="16">
    <source>
        <dbReference type="SAM" id="Phobius"/>
    </source>
</evidence>
<dbReference type="InterPro" id="IPR050599">
    <property type="entry name" value="VDCC_alpha-1_subunit"/>
</dbReference>
<dbReference type="FunFam" id="1.20.120.350:FF:000011">
    <property type="entry name" value="Voltage-dependent N-type calcium channel subunit alpha"/>
    <property type="match status" value="1"/>
</dbReference>
<dbReference type="OrthoDB" id="416585at2759"/>
<dbReference type="GO" id="GO:0008331">
    <property type="term" value="F:high voltage-gated calcium channel activity"/>
    <property type="evidence" value="ECO:0007669"/>
    <property type="project" value="TreeGrafter"/>
</dbReference>
<name>A0A7I8W3L6_9ANNE</name>
<evidence type="ECO:0000256" key="2">
    <source>
        <dbReference type="ARBA" id="ARBA00022448"/>
    </source>
</evidence>
<keyword evidence="5 16" id="KW-0812">Transmembrane</keyword>
<feature type="domain" description="Ion transport" evidence="17">
    <location>
        <begin position="261"/>
        <end position="540"/>
    </location>
</feature>
<evidence type="ECO:0000256" key="15">
    <source>
        <dbReference type="SAM" id="MobiDB-lite"/>
    </source>
</evidence>
<protein>
    <submittedName>
        <fullName evidence="18">DgyrCDS11476</fullName>
    </submittedName>
</protein>
<accession>A0A7I8W3L6</accession>
<dbReference type="GO" id="GO:0045202">
    <property type="term" value="C:synapse"/>
    <property type="evidence" value="ECO:0007669"/>
    <property type="project" value="GOC"/>
</dbReference>
<keyword evidence="19" id="KW-1185">Reference proteome</keyword>